<gene>
    <name evidence="16" type="ORF">BJF93_04295</name>
</gene>
<dbReference type="Gene3D" id="2.40.180.10">
    <property type="entry name" value="Catalase core domain"/>
    <property type="match status" value="1"/>
</dbReference>
<keyword evidence="8 13" id="KW-0479">Metal-binding</keyword>
<reference evidence="16 17" key="1">
    <citation type="submission" date="2016-09" db="EMBL/GenBank/DDBJ databases">
        <title>Rhizobium sp. nov., a novel species isolated from the rice rhizosphere.</title>
        <authorList>
            <person name="Zhao J."/>
            <person name="Zhang X."/>
        </authorList>
    </citation>
    <scope>NUCLEOTIDE SEQUENCE [LARGE SCALE GENOMIC DNA]</scope>
    <source>
        <strain evidence="16 17">1.7048</strain>
    </source>
</reference>
<keyword evidence="6" id="KW-0575">Peroxidase</keyword>
<sequence length="573" mass="64648">MDEKTPRGNPPDTNGAERTLTNRQGHPISNNQSQRTVGSRGPATLENYQFLEKITHFDRERTPERVVHARGFVCYGDFEATGKIGNEPASTYTRAKLFQTAGKKTPLAIRFSTVIGGRDSSEVARDPRGFAVKFYTEDGNWDLVGNNLAIFFIRDAIKFPDVIHALKPDPVTFRQEPNRIFDFMSQTPESMHMLTHLFSPRGIPASYRHMEGFGVNTYKMVNAQGDTVLVKYHFHPRCGVASLTGKEAEAVQGKDLGSASKDLYEAIEAGHHPQWDMFVQIMEDHDHPELDWDPLDDTKIWPEKDFPLRHIGVMTLNRNVQDHFNENEQIAMGTGVLVDGLDFSDDKMLVGRTFSYSDTQRHRVGTNYLQLPVNQAKNARVATNLNGGQMSFQRDLAPGQNPHVNYEPSIHQGLKESGRAEPNNPPEIHGRLTRSVLERRNDYVQPRARYMTMMDWERDDLVHTLGTLLGDCERDVQERMVWHLLLVHDDYGRRVGEMIGLTAADVAHLEPLPGQVLTEDDKRRLAKLGDNGDGIDPMVWGQWTSSVHNHQATAEEVLTGRLPSEAMPAQAAQ</sequence>
<dbReference type="SMART" id="SM01060">
    <property type="entry name" value="Catalase"/>
    <property type="match status" value="1"/>
</dbReference>
<dbReference type="GO" id="GO:0005737">
    <property type="term" value="C:cytoplasm"/>
    <property type="evidence" value="ECO:0007669"/>
    <property type="project" value="TreeGrafter"/>
</dbReference>
<evidence type="ECO:0000256" key="6">
    <source>
        <dbReference type="ARBA" id="ARBA00022559"/>
    </source>
</evidence>
<comment type="function">
    <text evidence="2">Decomposes hydrogen peroxide into water and oxygen; serves to protect cells from the toxic effects of hydrogen peroxide.</text>
</comment>
<accession>A0A1Q9AUM9</accession>
<feature type="binding site" description="axial binding residue" evidence="13">
    <location>
        <position position="356"/>
    </location>
    <ligand>
        <name>heme</name>
        <dbReference type="ChEBI" id="CHEBI:30413"/>
    </ligand>
    <ligandPart>
        <name>Fe</name>
        <dbReference type="ChEBI" id="CHEBI:18248"/>
    </ligandPart>
</feature>
<comment type="similarity">
    <text evidence="3">Belongs to the catalase family.</text>
</comment>
<organism evidence="16 17">
    <name type="scientific">Xaviernesmea oryzae</name>
    <dbReference type="NCBI Taxonomy" id="464029"/>
    <lineage>
        <taxon>Bacteria</taxon>
        <taxon>Pseudomonadati</taxon>
        <taxon>Pseudomonadota</taxon>
        <taxon>Alphaproteobacteria</taxon>
        <taxon>Hyphomicrobiales</taxon>
        <taxon>Rhizobiaceae</taxon>
        <taxon>Rhizobium/Agrobacterium group</taxon>
        <taxon>Xaviernesmea</taxon>
    </lineage>
</organism>
<dbReference type="InterPro" id="IPR011614">
    <property type="entry name" value="Catalase_core"/>
</dbReference>
<dbReference type="PIRSF" id="PIRSF038928">
    <property type="entry name" value="Catalase_clade1-3"/>
    <property type="match status" value="1"/>
</dbReference>
<dbReference type="Pfam" id="PF06628">
    <property type="entry name" value="Catalase-rel"/>
    <property type="match status" value="1"/>
</dbReference>
<dbReference type="Proteomes" id="UP000186364">
    <property type="component" value="Unassembled WGS sequence"/>
</dbReference>
<comment type="caution">
    <text evidence="16">The sequence shown here is derived from an EMBL/GenBank/DDBJ whole genome shotgun (WGS) entry which is preliminary data.</text>
</comment>
<dbReference type="GO" id="GO:0020037">
    <property type="term" value="F:heme binding"/>
    <property type="evidence" value="ECO:0007669"/>
    <property type="project" value="InterPro"/>
</dbReference>
<evidence type="ECO:0000256" key="12">
    <source>
        <dbReference type="PIRSR" id="PIRSR038928-1"/>
    </source>
</evidence>
<comment type="cofactor">
    <cofactor evidence="1 13">
        <name>heme</name>
        <dbReference type="ChEBI" id="CHEBI:30413"/>
    </cofactor>
</comment>
<name>A0A1Q9AUM9_9HYPH</name>
<feature type="region of interest" description="Disordered" evidence="14">
    <location>
        <begin position="1"/>
        <end position="41"/>
    </location>
</feature>
<evidence type="ECO:0000256" key="10">
    <source>
        <dbReference type="ARBA" id="ARBA00023004"/>
    </source>
</evidence>
<evidence type="ECO:0000256" key="8">
    <source>
        <dbReference type="ARBA" id="ARBA00022723"/>
    </source>
</evidence>
<feature type="domain" description="Catalase core" evidence="15">
    <location>
        <begin position="21"/>
        <end position="415"/>
    </location>
</feature>
<dbReference type="GO" id="GO:0042542">
    <property type="term" value="P:response to hydrogen peroxide"/>
    <property type="evidence" value="ECO:0007669"/>
    <property type="project" value="TreeGrafter"/>
</dbReference>
<proteinExistence type="inferred from homology"/>
<feature type="active site" evidence="12">
    <location>
        <position position="68"/>
    </location>
</feature>
<dbReference type="InterPro" id="IPR024711">
    <property type="entry name" value="Catalase_clade1/3"/>
</dbReference>
<evidence type="ECO:0000256" key="1">
    <source>
        <dbReference type="ARBA" id="ARBA00001971"/>
    </source>
</evidence>
<dbReference type="RefSeq" id="WP_075628486.1">
    <property type="nucleotide sequence ID" value="NZ_FOAM01000004.1"/>
</dbReference>
<evidence type="ECO:0000256" key="4">
    <source>
        <dbReference type="ARBA" id="ARBA00012314"/>
    </source>
</evidence>
<dbReference type="AlphaFoldDB" id="A0A1Q9AUM9"/>
<keyword evidence="11" id="KW-0376">Hydrogen peroxide</keyword>
<dbReference type="EC" id="1.11.1.6" evidence="4"/>
<dbReference type="InterPro" id="IPR002226">
    <property type="entry name" value="Catalase_haem_BS"/>
</dbReference>
<dbReference type="GO" id="GO:0004096">
    <property type="term" value="F:catalase activity"/>
    <property type="evidence" value="ECO:0007669"/>
    <property type="project" value="UniProtKB-EC"/>
</dbReference>
<feature type="active site" evidence="12">
    <location>
        <position position="146"/>
    </location>
</feature>
<keyword evidence="7 13" id="KW-0349">Heme</keyword>
<evidence type="ECO:0000256" key="2">
    <source>
        <dbReference type="ARBA" id="ARBA00002974"/>
    </source>
</evidence>
<keyword evidence="10 13" id="KW-0408">Iron</keyword>
<dbReference type="InterPro" id="IPR018028">
    <property type="entry name" value="Catalase"/>
</dbReference>
<keyword evidence="9" id="KW-0560">Oxidoreductase</keyword>
<evidence type="ECO:0000313" key="16">
    <source>
        <dbReference type="EMBL" id="OLP59142.1"/>
    </source>
</evidence>
<dbReference type="PRINTS" id="PR00067">
    <property type="entry name" value="CATALASE"/>
</dbReference>
<dbReference type="PROSITE" id="PS00437">
    <property type="entry name" value="CATALASE_1"/>
    <property type="match status" value="1"/>
</dbReference>
<evidence type="ECO:0000256" key="3">
    <source>
        <dbReference type="ARBA" id="ARBA00005329"/>
    </source>
</evidence>
<dbReference type="SUPFAM" id="SSF56634">
    <property type="entry name" value="Heme-dependent catalase-like"/>
    <property type="match status" value="1"/>
</dbReference>
<evidence type="ECO:0000256" key="11">
    <source>
        <dbReference type="ARBA" id="ARBA00023324"/>
    </source>
</evidence>
<dbReference type="EMBL" id="MKIP01000053">
    <property type="protein sequence ID" value="OLP59142.1"/>
    <property type="molecule type" value="Genomic_DNA"/>
</dbReference>
<evidence type="ECO:0000256" key="7">
    <source>
        <dbReference type="ARBA" id="ARBA00022617"/>
    </source>
</evidence>
<evidence type="ECO:0000313" key="17">
    <source>
        <dbReference type="Proteomes" id="UP000186364"/>
    </source>
</evidence>
<dbReference type="GO" id="GO:0042744">
    <property type="term" value="P:hydrogen peroxide catabolic process"/>
    <property type="evidence" value="ECO:0007669"/>
    <property type="project" value="UniProtKB-KW"/>
</dbReference>
<dbReference type="InterPro" id="IPR020835">
    <property type="entry name" value="Catalase_sf"/>
</dbReference>
<evidence type="ECO:0000256" key="14">
    <source>
        <dbReference type="SAM" id="MobiDB-lite"/>
    </source>
</evidence>
<dbReference type="PANTHER" id="PTHR11465:SF23">
    <property type="entry name" value="CATALASE-2"/>
    <property type="match status" value="1"/>
</dbReference>
<dbReference type="PANTHER" id="PTHR11465">
    <property type="entry name" value="CATALASE"/>
    <property type="match status" value="1"/>
</dbReference>
<dbReference type="GO" id="GO:0046872">
    <property type="term" value="F:metal ion binding"/>
    <property type="evidence" value="ECO:0007669"/>
    <property type="project" value="UniProtKB-KW"/>
</dbReference>
<dbReference type="OrthoDB" id="9761719at2"/>
<evidence type="ECO:0000256" key="13">
    <source>
        <dbReference type="PIRSR" id="PIRSR038928-2"/>
    </source>
</evidence>
<keyword evidence="17" id="KW-1185">Reference proteome</keyword>
<evidence type="ECO:0000256" key="5">
    <source>
        <dbReference type="ARBA" id="ARBA00014132"/>
    </source>
</evidence>
<dbReference type="InterPro" id="IPR010582">
    <property type="entry name" value="Catalase_immune_responsive"/>
</dbReference>
<dbReference type="CDD" id="cd08154">
    <property type="entry name" value="catalase_clade_1"/>
    <property type="match status" value="1"/>
</dbReference>
<evidence type="ECO:0000259" key="15">
    <source>
        <dbReference type="SMART" id="SM01060"/>
    </source>
</evidence>
<evidence type="ECO:0000256" key="9">
    <source>
        <dbReference type="ARBA" id="ARBA00023002"/>
    </source>
</evidence>
<protein>
    <recommendedName>
        <fullName evidence="5">Catalase</fullName>
        <ecNumber evidence="4">1.11.1.6</ecNumber>
    </recommendedName>
</protein>
<feature type="compositionally biased region" description="Polar residues" evidence="14">
    <location>
        <begin position="19"/>
        <end position="37"/>
    </location>
</feature>
<dbReference type="PROSITE" id="PS51402">
    <property type="entry name" value="CATALASE_3"/>
    <property type="match status" value="1"/>
</dbReference>
<dbReference type="Pfam" id="PF00199">
    <property type="entry name" value="Catalase"/>
    <property type="match status" value="1"/>
</dbReference>